<proteinExistence type="predicted"/>
<evidence type="ECO:0000313" key="1">
    <source>
        <dbReference type="EMBL" id="CAI9281189.1"/>
    </source>
</evidence>
<keyword evidence="2" id="KW-1185">Reference proteome</keyword>
<dbReference type="AlphaFoldDB" id="A0AA35YW33"/>
<sequence length="149" mass="16872">MWHRRTTMKRKKKGERFPPKIAAKAEKASLDLIYGNRTIHVGDLLMAHHNDQEVNWKWHSWHPASVFTAPRQSLAVLFRQLMTSGSKVVVVVLELDKATTAGDGDTRRRKRQLNQNIVAVGHVDSIVLFGKVKSFLNFSSVQKGLNCGQ</sequence>
<reference evidence="1" key="1">
    <citation type="submission" date="2023-04" db="EMBL/GenBank/DDBJ databases">
        <authorList>
            <person name="Vijverberg K."/>
            <person name="Xiong W."/>
            <person name="Schranz E."/>
        </authorList>
    </citation>
    <scope>NUCLEOTIDE SEQUENCE</scope>
</reference>
<accession>A0AA35YW33</accession>
<evidence type="ECO:0000313" key="2">
    <source>
        <dbReference type="Proteomes" id="UP001177003"/>
    </source>
</evidence>
<name>A0AA35YW33_LACSI</name>
<dbReference type="EMBL" id="OX465080">
    <property type="protein sequence ID" value="CAI9281189.1"/>
    <property type="molecule type" value="Genomic_DNA"/>
</dbReference>
<protein>
    <submittedName>
        <fullName evidence="1">Uncharacterized protein</fullName>
    </submittedName>
</protein>
<gene>
    <name evidence="1" type="ORF">LSALG_LOCUS20901</name>
</gene>
<dbReference type="Proteomes" id="UP001177003">
    <property type="component" value="Chromosome 4"/>
</dbReference>
<organism evidence="1 2">
    <name type="scientific">Lactuca saligna</name>
    <name type="common">Willowleaf lettuce</name>
    <dbReference type="NCBI Taxonomy" id="75948"/>
    <lineage>
        <taxon>Eukaryota</taxon>
        <taxon>Viridiplantae</taxon>
        <taxon>Streptophyta</taxon>
        <taxon>Embryophyta</taxon>
        <taxon>Tracheophyta</taxon>
        <taxon>Spermatophyta</taxon>
        <taxon>Magnoliopsida</taxon>
        <taxon>eudicotyledons</taxon>
        <taxon>Gunneridae</taxon>
        <taxon>Pentapetalae</taxon>
        <taxon>asterids</taxon>
        <taxon>campanulids</taxon>
        <taxon>Asterales</taxon>
        <taxon>Asteraceae</taxon>
        <taxon>Cichorioideae</taxon>
        <taxon>Cichorieae</taxon>
        <taxon>Lactucinae</taxon>
        <taxon>Lactuca</taxon>
    </lineage>
</organism>